<keyword evidence="2" id="KW-0479">Metal-binding</keyword>
<accession>A0ABP1QQF5</accession>
<evidence type="ECO:0000256" key="7">
    <source>
        <dbReference type="SAM" id="MobiDB-lite"/>
    </source>
</evidence>
<dbReference type="InterPro" id="IPR011011">
    <property type="entry name" value="Znf_FYVE_PHD"/>
</dbReference>
<dbReference type="InterPro" id="IPR000477">
    <property type="entry name" value="RT_dom"/>
</dbReference>
<evidence type="ECO:0000256" key="4">
    <source>
        <dbReference type="ARBA" id="ARBA00022833"/>
    </source>
</evidence>
<sequence>MDPTRPLTIPSINPFLKSTPSRLTKKQNQQSTSKDCNEQGSSNDVMKWLLENYEDCGGDASAMPIPKCGLHKLFTEAHPEKKVTARDFENLVKKAFPNAKLKKVGVVGVKTISFQYVGIREKVFCICRQPSSGLMIKCSNCSEWYHNECINVKEEDIEILQDYICESCQITSNGPPINSQVTRLNVLAPTKKNKRRSKLQNKSKLTPSISNTDFLEILTSCKAKLKLVPRIPRAARTLVATKLTATINKCTSENSLSAWQELFLFPYRVFHVTDEEGHMAKKIKINTKNIDSPIIFRNNQKRKTKIYSIARHVEFKISQGNVRGAIRLMSSEDKLASNNATTLQSLEEKHPNPSNQFVPPHPLDENDITQSLVVNTENVRKAIASFQNGSSGGVDGLSPQHLKDLTSTCNGVAGEELIKALTKLSNFMLEGKVNDDFISTFYGASLIALNKKDGGLRPIAIGCTLRRLVSKLRCQVMGENLVDEFIPHQVGFKVKGGAEAVVHAVRTYVEKDVEAEILIKIDVKNAFNSVSRDVMLDKIKTKLPAVYPYLYQCYASPSNLFYNDNVILSKTGCQQGDPCGPGIFSLTINDTLNKLFSKLNV</sequence>
<dbReference type="InterPro" id="IPR019787">
    <property type="entry name" value="Znf_PHD-finger"/>
</dbReference>
<dbReference type="InterPro" id="IPR036388">
    <property type="entry name" value="WH-like_DNA-bd_sf"/>
</dbReference>
<feature type="domain" description="PHD-type" evidence="8">
    <location>
        <begin position="122"/>
        <end position="171"/>
    </location>
</feature>
<evidence type="ECO:0000256" key="5">
    <source>
        <dbReference type="ARBA" id="ARBA00023242"/>
    </source>
</evidence>
<gene>
    <name evidence="10" type="ORF">ODALV1_LOCUS12806</name>
</gene>
<dbReference type="EMBL" id="CAXLJM020000039">
    <property type="protein sequence ID" value="CAL8107905.1"/>
    <property type="molecule type" value="Genomic_DNA"/>
</dbReference>
<dbReference type="InterPro" id="IPR019786">
    <property type="entry name" value="Zinc_finger_PHD-type_CS"/>
</dbReference>
<evidence type="ECO:0000256" key="2">
    <source>
        <dbReference type="ARBA" id="ARBA00022723"/>
    </source>
</evidence>
<dbReference type="PROSITE" id="PS50016">
    <property type="entry name" value="ZF_PHD_2"/>
    <property type="match status" value="1"/>
</dbReference>
<evidence type="ECO:0000259" key="9">
    <source>
        <dbReference type="PROSITE" id="PS50878"/>
    </source>
</evidence>
<dbReference type="InterPro" id="IPR001965">
    <property type="entry name" value="Znf_PHD"/>
</dbReference>
<keyword evidence="5" id="KW-0539">Nucleus</keyword>
<keyword evidence="11" id="KW-1185">Reference proteome</keyword>
<dbReference type="SUPFAM" id="SSF57903">
    <property type="entry name" value="FYVE/PHD zinc finger"/>
    <property type="match status" value="1"/>
</dbReference>
<dbReference type="SMART" id="SM00249">
    <property type="entry name" value="PHD"/>
    <property type="match status" value="1"/>
</dbReference>
<evidence type="ECO:0000313" key="10">
    <source>
        <dbReference type="EMBL" id="CAL8107905.1"/>
    </source>
</evidence>
<dbReference type="InterPro" id="IPR013083">
    <property type="entry name" value="Znf_RING/FYVE/PHD"/>
</dbReference>
<dbReference type="PANTHER" id="PTHR46174">
    <property type="entry name" value="CXXC-TYPE ZINC FINGER PROTEIN 1"/>
    <property type="match status" value="1"/>
</dbReference>
<dbReference type="InterPro" id="IPR037869">
    <property type="entry name" value="Spp1/CFP1"/>
</dbReference>
<dbReference type="PROSITE" id="PS01359">
    <property type="entry name" value="ZF_PHD_1"/>
    <property type="match status" value="1"/>
</dbReference>
<dbReference type="Pfam" id="PF00078">
    <property type="entry name" value="RVT_1"/>
    <property type="match status" value="1"/>
</dbReference>
<evidence type="ECO:0000313" key="11">
    <source>
        <dbReference type="Proteomes" id="UP001642540"/>
    </source>
</evidence>
<dbReference type="Proteomes" id="UP001642540">
    <property type="component" value="Unassembled WGS sequence"/>
</dbReference>
<evidence type="ECO:0000256" key="3">
    <source>
        <dbReference type="ARBA" id="ARBA00022771"/>
    </source>
</evidence>
<feature type="compositionally biased region" description="Polar residues" evidence="7">
    <location>
        <begin position="16"/>
        <end position="40"/>
    </location>
</feature>
<keyword evidence="4" id="KW-0862">Zinc</keyword>
<reference evidence="10 11" key="1">
    <citation type="submission" date="2024-08" db="EMBL/GenBank/DDBJ databases">
        <authorList>
            <person name="Cucini C."/>
            <person name="Frati F."/>
        </authorList>
    </citation>
    <scope>NUCLEOTIDE SEQUENCE [LARGE SCALE GENOMIC DNA]</scope>
</reference>
<name>A0ABP1QQF5_9HEXA</name>
<dbReference type="PROSITE" id="PS50878">
    <property type="entry name" value="RT_POL"/>
    <property type="match status" value="1"/>
</dbReference>
<dbReference type="Gene3D" id="1.10.10.10">
    <property type="entry name" value="Winged helix-like DNA-binding domain superfamily/Winged helix DNA-binding domain"/>
    <property type="match status" value="1"/>
</dbReference>
<feature type="domain" description="Reverse transcriptase" evidence="9">
    <location>
        <begin position="430"/>
        <end position="601"/>
    </location>
</feature>
<organism evidence="10 11">
    <name type="scientific">Orchesella dallaii</name>
    <dbReference type="NCBI Taxonomy" id="48710"/>
    <lineage>
        <taxon>Eukaryota</taxon>
        <taxon>Metazoa</taxon>
        <taxon>Ecdysozoa</taxon>
        <taxon>Arthropoda</taxon>
        <taxon>Hexapoda</taxon>
        <taxon>Collembola</taxon>
        <taxon>Entomobryomorpha</taxon>
        <taxon>Entomobryoidea</taxon>
        <taxon>Orchesellidae</taxon>
        <taxon>Orchesellinae</taxon>
        <taxon>Orchesella</taxon>
    </lineage>
</organism>
<evidence type="ECO:0000259" key="8">
    <source>
        <dbReference type="PROSITE" id="PS50016"/>
    </source>
</evidence>
<keyword evidence="3 6" id="KW-0863">Zinc-finger</keyword>
<proteinExistence type="predicted"/>
<dbReference type="PANTHER" id="PTHR46174:SF1">
    <property type="entry name" value="CXXC-TYPE ZINC FINGER PROTEIN 1"/>
    <property type="match status" value="1"/>
</dbReference>
<comment type="caution">
    <text evidence="10">The sequence shown here is derived from an EMBL/GenBank/DDBJ whole genome shotgun (WGS) entry which is preliminary data.</text>
</comment>
<feature type="region of interest" description="Disordered" evidence="7">
    <location>
        <begin position="1"/>
        <end position="40"/>
    </location>
</feature>
<evidence type="ECO:0008006" key="12">
    <source>
        <dbReference type="Google" id="ProtNLM"/>
    </source>
</evidence>
<comment type="subcellular location">
    <subcellularLocation>
        <location evidence="1">Nucleus</location>
    </subcellularLocation>
</comment>
<evidence type="ECO:0000256" key="1">
    <source>
        <dbReference type="ARBA" id="ARBA00004123"/>
    </source>
</evidence>
<dbReference type="Pfam" id="PF00628">
    <property type="entry name" value="PHD"/>
    <property type="match status" value="1"/>
</dbReference>
<evidence type="ECO:0000256" key="6">
    <source>
        <dbReference type="PROSITE-ProRule" id="PRU00146"/>
    </source>
</evidence>
<dbReference type="Gene3D" id="3.30.40.10">
    <property type="entry name" value="Zinc/RING finger domain, C3HC4 (zinc finger)"/>
    <property type="match status" value="1"/>
</dbReference>
<protein>
    <recommendedName>
        <fullName evidence="12">PHD-type domain-containing protein</fullName>
    </recommendedName>
</protein>